<evidence type="ECO:0000256" key="1">
    <source>
        <dbReference type="ARBA" id="ARBA00004479"/>
    </source>
</evidence>
<accession>A0A8C1DVD4</accession>
<dbReference type="PANTHER" id="PTHR47965">
    <property type="entry name" value="ASPARTYL PROTEASE-RELATED"/>
    <property type="match status" value="1"/>
</dbReference>
<dbReference type="GO" id="GO:0005768">
    <property type="term" value="C:endosome"/>
    <property type="evidence" value="ECO:0007669"/>
    <property type="project" value="TreeGrafter"/>
</dbReference>
<organism evidence="17 18">
    <name type="scientific">Cyprinus carpio carpio</name>
    <dbReference type="NCBI Taxonomy" id="630221"/>
    <lineage>
        <taxon>Eukaryota</taxon>
        <taxon>Metazoa</taxon>
        <taxon>Chordata</taxon>
        <taxon>Craniata</taxon>
        <taxon>Vertebrata</taxon>
        <taxon>Euteleostomi</taxon>
        <taxon>Actinopterygii</taxon>
        <taxon>Neopterygii</taxon>
        <taxon>Teleostei</taxon>
        <taxon>Ostariophysi</taxon>
        <taxon>Cypriniformes</taxon>
        <taxon>Cyprinidae</taxon>
        <taxon>Cyprininae</taxon>
        <taxon>Cyprinus</taxon>
    </lineage>
</organism>
<dbReference type="AlphaFoldDB" id="A0A8C1DVD4"/>
<dbReference type="PRINTS" id="PR00792">
    <property type="entry name" value="PEPSIN"/>
</dbReference>
<dbReference type="GO" id="GO:0006509">
    <property type="term" value="P:membrane protein ectodomain proteolysis"/>
    <property type="evidence" value="ECO:0007669"/>
    <property type="project" value="TreeGrafter"/>
</dbReference>
<keyword evidence="9 14" id="KW-0472">Membrane</keyword>
<dbReference type="Proteomes" id="UP001108240">
    <property type="component" value="Unplaced"/>
</dbReference>
<feature type="active site" evidence="12">
    <location>
        <position position="98"/>
    </location>
</feature>
<evidence type="ECO:0000256" key="15">
    <source>
        <dbReference type="SAM" id="SignalP"/>
    </source>
</evidence>
<dbReference type="PROSITE" id="PS00141">
    <property type="entry name" value="ASP_PROTEASE"/>
    <property type="match status" value="1"/>
</dbReference>
<dbReference type="GO" id="GO:0050435">
    <property type="term" value="P:amyloid-beta metabolic process"/>
    <property type="evidence" value="ECO:0007669"/>
    <property type="project" value="TreeGrafter"/>
</dbReference>
<dbReference type="Ensembl" id="ENSCCRT00000073382.2">
    <property type="protein sequence ID" value="ENSCCRP00000067710.2"/>
    <property type="gene ID" value="ENSCCRG00000035987.2"/>
</dbReference>
<keyword evidence="8 14" id="KW-1133">Transmembrane helix</keyword>
<comment type="subcellular location">
    <subcellularLocation>
        <location evidence="1">Membrane</location>
        <topology evidence="1">Single-pass type I membrane protein</topology>
    </subcellularLocation>
</comment>
<feature type="signal peptide" evidence="15">
    <location>
        <begin position="1"/>
        <end position="18"/>
    </location>
</feature>
<dbReference type="OMA" id="CDTVNDE"/>
<dbReference type="PRINTS" id="PR01816">
    <property type="entry name" value="BACE1"/>
</dbReference>
<feature type="chain" id="PRO_5039906636" evidence="15">
    <location>
        <begin position="19"/>
        <end position="520"/>
    </location>
</feature>
<dbReference type="InterPro" id="IPR001461">
    <property type="entry name" value="Aspartic_peptidase_A1"/>
</dbReference>
<dbReference type="GeneTree" id="ENSGT00940000159548"/>
<reference evidence="17" key="1">
    <citation type="submission" date="2025-08" db="UniProtKB">
        <authorList>
            <consortium name="Ensembl"/>
        </authorList>
    </citation>
    <scope>IDENTIFICATION</scope>
</reference>
<dbReference type="InterPro" id="IPR009120">
    <property type="entry name" value="BACE1"/>
</dbReference>
<feature type="domain" description="Peptidase A1" evidence="16">
    <location>
        <begin position="80"/>
        <end position="435"/>
    </location>
</feature>
<evidence type="ECO:0000256" key="4">
    <source>
        <dbReference type="ARBA" id="ARBA00022692"/>
    </source>
</evidence>
<proteinExistence type="inferred from homology"/>
<dbReference type="GO" id="GO:0005886">
    <property type="term" value="C:plasma membrane"/>
    <property type="evidence" value="ECO:0007669"/>
    <property type="project" value="TreeGrafter"/>
</dbReference>
<dbReference type="InterPro" id="IPR001969">
    <property type="entry name" value="Aspartic_peptidase_AS"/>
</dbReference>
<dbReference type="Pfam" id="PF00026">
    <property type="entry name" value="Asp"/>
    <property type="match status" value="1"/>
</dbReference>
<evidence type="ECO:0000256" key="13">
    <source>
        <dbReference type="RuleBase" id="RU000454"/>
    </source>
</evidence>
<dbReference type="PANTHER" id="PTHR47965:SF40">
    <property type="entry name" value="BETA-SECRETASE 2"/>
    <property type="match status" value="1"/>
</dbReference>
<feature type="transmembrane region" description="Helical" evidence="14">
    <location>
        <begin position="473"/>
        <end position="498"/>
    </location>
</feature>
<keyword evidence="10" id="KW-0865">Zymogen</keyword>
<evidence type="ECO:0000256" key="3">
    <source>
        <dbReference type="ARBA" id="ARBA00022670"/>
    </source>
</evidence>
<dbReference type="InterPro" id="IPR033121">
    <property type="entry name" value="PEPTIDASE_A1"/>
</dbReference>
<evidence type="ECO:0000256" key="9">
    <source>
        <dbReference type="ARBA" id="ARBA00023136"/>
    </source>
</evidence>
<evidence type="ECO:0000256" key="5">
    <source>
        <dbReference type="ARBA" id="ARBA00022729"/>
    </source>
</evidence>
<keyword evidence="5 15" id="KW-0732">Signal</keyword>
<dbReference type="PROSITE" id="PS51767">
    <property type="entry name" value="PEPTIDASE_A1"/>
    <property type="match status" value="1"/>
</dbReference>
<protein>
    <submittedName>
        <fullName evidence="17">Beta-secretase 2</fullName>
    </submittedName>
</protein>
<comment type="similarity">
    <text evidence="2 13">Belongs to the peptidase A1 family.</text>
</comment>
<evidence type="ECO:0000259" key="16">
    <source>
        <dbReference type="PROSITE" id="PS51767"/>
    </source>
</evidence>
<keyword evidence="18" id="KW-1185">Reference proteome</keyword>
<evidence type="ECO:0000256" key="2">
    <source>
        <dbReference type="ARBA" id="ARBA00007447"/>
    </source>
</evidence>
<evidence type="ECO:0000256" key="14">
    <source>
        <dbReference type="SAM" id="Phobius"/>
    </source>
</evidence>
<dbReference type="Gene3D" id="2.40.70.10">
    <property type="entry name" value="Acid Proteases"/>
    <property type="match status" value="2"/>
</dbReference>
<dbReference type="FunFam" id="2.40.70.10:FF:000007">
    <property type="entry name" value="Beta-secretase 1"/>
    <property type="match status" value="1"/>
</dbReference>
<dbReference type="SUPFAM" id="SSF50630">
    <property type="entry name" value="Acid proteases"/>
    <property type="match status" value="1"/>
</dbReference>
<name>A0A8C1DVD4_CYPCA</name>
<keyword evidence="7 13" id="KW-0378">Hydrolase</keyword>
<dbReference type="InterPro" id="IPR021109">
    <property type="entry name" value="Peptidase_aspartic_dom_sf"/>
</dbReference>
<sequence length="520" mass="56336">MHLYGLLLLSLSFWTSHSVFKIPLKMFAGKFNASVQLDLRPLRKNASAVESGLSLASDPAGIVNFLDMINNLKGDSGRGYYMQMAIGTPGQTLNILVDTGSSNFAVAAEAHPYIIHYFNRALALLEHIPASYTTLSEDGSSTYQSSGSGVAVKYTQGEWEGELGTDRITIPQGPSGTITINIAAIISSEGFFLPGINWQGILGLAYPLLARPGPSVEPFFNSVVRQTSIPDVFSLQMCGAGVSASTTADPAGGSLIMGGVEPTLYRGSVWYTPVLEEWYYQVEVLKLEVGAQNLNLDCKEYNSDKAIVDSGTTLLRLPGIVFSGVVEAIMQTSLIKDFSAGFFDGTKLACWMRGESPWRLFPKISIYLRAMNTSQSFRITILPQLYVQPVTSIDGTLDCFRFGISHSANGLVIGATVMEGFYVIFDRAQKRVGFAVSTCAENGDVPFAEIAGPFLAEGATSDCTSGVSVREPVMWVIAFGLMGICALVLIVLLILLILPCRRYRDGEITDESSLVRHRIK</sequence>
<keyword evidence="3 13" id="KW-0645">Protease</keyword>
<dbReference type="FunFam" id="2.40.70.10:FF:000003">
    <property type="entry name" value="Beta-secretase 1"/>
    <property type="match status" value="1"/>
</dbReference>
<evidence type="ECO:0000256" key="7">
    <source>
        <dbReference type="ARBA" id="ARBA00022801"/>
    </source>
</evidence>
<evidence type="ECO:0000313" key="17">
    <source>
        <dbReference type="Ensembl" id="ENSCCRP00000067710.2"/>
    </source>
</evidence>
<keyword evidence="6 13" id="KW-0064">Aspartyl protease</keyword>
<keyword evidence="11" id="KW-1015">Disulfide bond</keyword>
<evidence type="ECO:0000256" key="11">
    <source>
        <dbReference type="ARBA" id="ARBA00023157"/>
    </source>
</evidence>
<evidence type="ECO:0000313" key="18">
    <source>
        <dbReference type="Proteomes" id="UP001108240"/>
    </source>
</evidence>
<evidence type="ECO:0000256" key="8">
    <source>
        <dbReference type="ARBA" id="ARBA00022989"/>
    </source>
</evidence>
<feature type="active site" evidence="12">
    <location>
        <position position="309"/>
    </location>
</feature>
<reference evidence="17" key="2">
    <citation type="submission" date="2025-09" db="UniProtKB">
        <authorList>
            <consortium name="Ensembl"/>
        </authorList>
    </citation>
    <scope>IDENTIFICATION</scope>
</reference>
<dbReference type="GO" id="GO:0005802">
    <property type="term" value="C:trans-Golgi network"/>
    <property type="evidence" value="ECO:0007669"/>
    <property type="project" value="TreeGrafter"/>
</dbReference>
<dbReference type="GO" id="GO:0004190">
    <property type="term" value="F:aspartic-type endopeptidase activity"/>
    <property type="evidence" value="ECO:0007669"/>
    <property type="project" value="UniProtKB-KW"/>
</dbReference>
<evidence type="ECO:0000256" key="10">
    <source>
        <dbReference type="ARBA" id="ARBA00023145"/>
    </source>
</evidence>
<dbReference type="PRINTS" id="PR01815">
    <property type="entry name" value="BACEFAMILY"/>
</dbReference>
<evidence type="ECO:0000256" key="12">
    <source>
        <dbReference type="PIRSR" id="PIRSR601461-1"/>
    </source>
</evidence>
<evidence type="ECO:0000256" key="6">
    <source>
        <dbReference type="ARBA" id="ARBA00022750"/>
    </source>
</evidence>
<keyword evidence="4 14" id="KW-0812">Transmembrane</keyword>
<dbReference type="InterPro" id="IPR009119">
    <property type="entry name" value="BACE"/>
</dbReference>